<comment type="caution">
    <text evidence="9">The sequence shown here is derived from an EMBL/GenBank/DDBJ whole genome shotgun (WGS) entry which is preliminary data.</text>
</comment>
<dbReference type="InterPro" id="IPR011701">
    <property type="entry name" value="MFS"/>
</dbReference>
<comment type="subcellular location">
    <subcellularLocation>
        <location evidence="1">Cell membrane</location>
        <topology evidence="1">Multi-pass membrane protein</topology>
    </subcellularLocation>
</comment>
<evidence type="ECO:0000313" key="10">
    <source>
        <dbReference type="Proteomes" id="UP000253318"/>
    </source>
</evidence>
<keyword evidence="5 7" id="KW-1133">Transmembrane helix</keyword>
<evidence type="ECO:0000256" key="1">
    <source>
        <dbReference type="ARBA" id="ARBA00004651"/>
    </source>
</evidence>
<accession>A0A368T390</accession>
<feature type="transmembrane region" description="Helical" evidence="7">
    <location>
        <begin position="369"/>
        <end position="388"/>
    </location>
</feature>
<dbReference type="GO" id="GO:0005886">
    <property type="term" value="C:plasma membrane"/>
    <property type="evidence" value="ECO:0007669"/>
    <property type="project" value="UniProtKB-SubCell"/>
</dbReference>
<keyword evidence="4 7" id="KW-0812">Transmembrane</keyword>
<dbReference type="PROSITE" id="PS50850">
    <property type="entry name" value="MFS"/>
    <property type="match status" value="1"/>
</dbReference>
<feature type="transmembrane region" description="Helical" evidence="7">
    <location>
        <begin position="343"/>
        <end position="363"/>
    </location>
</feature>
<dbReference type="Gene3D" id="1.20.1250.20">
    <property type="entry name" value="MFS general substrate transporter like domains"/>
    <property type="match status" value="1"/>
</dbReference>
<dbReference type="Proteomes" id="UP000253318">
    <property type="component" value="Unassembled WGS sequence"/>
</dbReference>
<organism evidence="9 10">
    <name type="scientific">Marinitenerispora sediminis</name>
    <dbReference type="NCBI Taxonomy" id="1931232"/>
    <lineage>
        <taxon>Bacteria</taxon>
        <taxon>Bacillati</taxon>
        <taxon>Actinomycetota</taxon>
        <taxon>Actinomycetes</taxon>
        <taxon>Streptosporangiales</taxon>
        <taxon>Nocardiopsidaceae</taxon>
        <taxon>Marinitenerispora</taxon>
    </lineage>
</organism>
<feature type="transmembrane region" description="Helical" evidence="7">
    <location>
        <begin position="95"/>
        <end position="114"/>
    </location>
</feature>
<proteinExistence type="predicted"/>
<feature type="transmembrane region" description="Helical" evidence="7">
    <location>
        <begin position="27"/>
        <end position="53"/>
    </location>
</feature>
<dbReference type="Gene3D" id="1.20.1720.10">
    <property type="entry name" value="Multidrug resistance protein D"/>
    <property type="match status" value="1"/>
</dbReference>
<name>A0A368T390_9ACTN</name>
<evidence type="ECO:0000313" key="9">
    <source>
        <dbReference type="EMBL" id="RCV56863.1"/>
    </source>
</evidence>
<evidence type="ECO:0000256" key="5">
    <source>
        <dbReference type="ARBA" id="ARBA00022989"/>
    </source>
</evidence>
<feature type="domain" description="Major facilitator superfamily (MFS) profile" evidence="8">
    <location>
        <begin position="29"/>
        <end position="514"/>
    </location>
</feature>
<feature type="transmembrane region" description="Helical" evidence="7">
    <location>
        <begin position="316"/>
        <end position="336"/>
    </location>
</feature>
<sequence>MRGTMDSAAPSVTTRAQVPATAGPREWLGLAVLTLPVLLIAVDMTVLGFAVPYLSADLAPTGTQLLWIVDLYSFVLAGLLVTMGTLGDRIGRRRLLMIGAAGFGAASLLAALAPSAEVLIAARALLGLAGATLMPSTLSLIRNLFLDRRQRLLAIAAWASMFSAGSALGPLVGGWLLEHFYWGSVFLINLPVMALILVLTPMLVPESRDPAPGRYDLPSAALSLLAVLPVVYGVKKLAEGGSPLVAAASVAVGAAVGYVFVRRQLRLPDPMIDVRLFRNRAFGVAVATNLMVVFAMVSALFFLTQYLQLVLGMSPIRAGLVLLPGIVLSVAAHFVAVAVARRLSMGAAILTGLALAAAGFAVFTQLPLAGGTLLVAGGFAAISAGVGLSDTLTNDAIMAAAPPSRAGAAAAISETAYELGGALGVAVLGSVLTAVYRTLLTAPDGVSEPALDAARETLGGAVTAAERLPSGEAAALMDAARLAFTEGIHVTSAIAAVIVLCAAVQAGLLLRGVGGRSAPGRSGDH</sequence>
<feature type="transmembrane region" description="Helical" evidence="7">
    <location>
        <begin position="65"/>
        <end position="83"/>
    </location>
</feature>
<feature type="transmembrane region" description="Helical" evidence="7">
    <location>
        <begin position="179"/>
        <end position="203"/>
    </location>
</feature>
<dbReference type="InterPro" id="IPR036259">
    <property type="entry name" value="MFS_trans_sf"/>
</dbReference>
<dbReference type="PANTHER" id="PTHR42718:SF47">
    <property type="entry name" value="METHYL VIOLOGEN RESISTANCE PROTEIN SMVA"/>
    <property type="match status" value="1"/>
</dbReference>
<keyword evidence="6 7" id="KW-0472">Membrane</keyword>
<keyword evidence="10" id="KW-1185">Reference proteome</keyword>
<dbReference type="Pfam" id="PF07690">
    <property type="entry name" value="MFS_1"/>
    <property type="match status" value="1"/>
</dbReference>
<evidence type="ECO:0000256" key="2">
    <source>
        <dbReference type="ARBA" id="ARBA00022448"/>
    </source>
</evidence>
<evidence type="ECO:0000256" key="3">
    <source>
        <dbReference type="ARBA" id="ARBA00022475"/>
    </source>
</evidence>
<dbReference type="InterPro" id="IPR020846">
    <property type="entry name" value="MFS_dom"/>
</dbReference>
<keyword evidence="3" id="KW-1003">Cell membrane</keyword>
<keyword evidence="2" id="KW-0813">Transport</keyword>
<dbReference type="SUPFAM" id="SSF103473">
    <property type="entry name" value="MFS general substrate transporter"/>
    <property type="match status" value="1"/>
</dbReference>
<feature type="transmembrane region" description="Helical" evidence="7">
    <location>
        <begin position="419"/>
        <end position="439"/>
    </location>
</feature>
<evidence type="ECO:0000256" key="6">
    <source>
        <dbReference type="ARBA" id="ARBA00023136"/>
    </source>
</evidence>
<feature type="transmembrane region" description="Helical" evidence="7">
    <location>
        <begin position="240"/>
        <end position="261"/>
    </location>
</feature>
<dbReference type="GO" id="GO:0022857">
    <property type="term" value="F:transmembrane transporter activity"/>
    <property type="evidence" value="ECO:0007669"/>
    <property type="project" value="InterPro"/>
</dbReference>
<dbReference type="EMBL" id="QEIN01000122">
    <property type="protein sequence ID" value="RCV56863.1"/>
    <property type="molecule type" value="Genomic_DNA"/>
</dbReference>
<feature type="transmembrane region" description="Helical" evidence="7">
    <location>
        <begin position="215"/>
        <end position="234"/>
    </location>
</feature>
<feature type="transmembrane region" description="Helical" evidence="7">
    <location>
        <begin position="282"/>
        <end position="304"/>
    </location>
</feature>
<gene>
    <name evidence="9" type="ORF">DEF24_15990</name>
</gene>
<reference evidence="9 10" key="1">
    <citation type="submission" date="2018-04" db="EMBL/GenBank/DDBJ databases">
        <title>Novel actinobacteria from marine sediment.</title>
        <authorList>
            <person name="Ng Z.Y."/>
            <person name="Tan G.Y.A."/>
        </authorList>
    </citation>
    <scope>NUCLEOTIDE SEQUENCE [LARGE SCALE GENOMIC DNA]</scope>
    <source>
        <strain evidence="9 10">TPS81</strain>
    </source>
</reference>
<evidence type="ECO:0000259" key="8">
    <source>
        <dbReference type="PROSITE" id="PS50850"/>
    </source>
</evidence>
<dbReference type="AlphaFoldDB" id="A0A368T390"/>
<dbReference type="PANTHER" id="PTHR42718">
    <property type="entry name" value="MAJOR FACILITATOR SUPERFAMILY MULTIDRUG TRANSPORTER MFSC"/>
    <property type="match status" value="1"/>
</dbReference>
<dbReference type="CDD" id="cd17321">
    <property type="entry name" value="MFS_MMR_MDR_like"/>
    <property type="match status" value="1"/>
</dbReference>
<protein>
    <submittedName>
        <fullName evidence="9">MFS transporter</fullName>
    </submittedName>
</protein>
<feature type="transmembrane region" description="Helical" evidence="7">
    <location>
        <begin position="487"/>
        <end position="510"/>
    </location>
</feature>
<evidence type="ECO:0000256" key="7">
    <source>
        <dbReference type="SAM" id="Phobius"/>
    </source>
</evidence>
<feature type="transmembrane region" description="Helical" evidence="7">
    <location>
        <begin position="152"/>
        <end position="173"/>
    </location>
</feature>
<dbReference type="OrthoDB" id="3218509at2"/>
<feature type="transmembrane region" description="Helical" evidence="7">
    <location>
        <begin position="120"/>
        <end position="140"/>
    </location>
</feature>
<evidence type="ECO:0000256" key="4">
    <source>
        <dbReference type="ARBA" id="ARBA00022692"/>
    </source>
</evidence>